<comment type="caution">
    <text evidence="1">The sequence shown here is derived from an EMBL/GenBank/DDBJ whole genome shotgun (WGS) entry which is preliminary data.</text>
</comment>
<gene>
    <name evidence="1" type="ORF">E4U57_000396</name>
</gene>
<evidence type="ECO:0000313" key="1">
    <source>
        <dbReference type="EMBL" id="KAG5967643.1"/>
    </source>
</evidence>
<evidence type="ECO:0000313" key="2">
    <source>
        <dbReference type="Proteomes" id="UP000742024"/>
    </source>
</evidence>
<keyword evidence="2" id="KW-1185">Reference proteome</keyword>
<proteinExistence type="predicted"/>
<dbReference type="EMBL" id="SRPR01000011">
    <property type="protein sequence ID" value="KAG5967643.1"/>
    <property type="molecule type" value="Genomic_DNA"/>
</dbReference>
<protein>
    <submittedName>
        <fullName evidence="1">Uncharacterized protein</fullName>
    </submittedName>
</protein>
<reference evidence="1 2" key="1">
    <citation type="journal article" date="2020" name="bioRxiv">
        <title>Whole genome comparisons of ergot fungi reveals the divergence and evolution of species within the genus Claviceps are the result of varying mechanisms driving genome evolution and host range expansion.</title>
        <authorList>
            <person name="Wyka S.A."/>
            <person name="Mondo S.J."/>
            <person name="Liu M."/>
            <person name="Dettman J."/>
            <person name="Nalam V."/>
            <person name="Broders K.D."/>
        </authorList>
    </citation>
    <scope>NUCLEOTIDE SEQUENCE [LARGE SCALE GENOMIC DNA]</scope>
    <source>
        <strain evidence="1 2">LM583</strain>
    </source>
</reference>
<sequence>MEGGAACNGDVAFLDPSSTSLTSRSPSGIRSGVTRLRAAAGMSLKKLVVDLPSVEDIISSMMTADRLEF</sequence>
<dbReference type="Proteomes" id="UP000742024">
    <property type="component" value="Unassembled WGS sequence"/>
</dbReference>
<accession>A0ABQ7PLM9</accession>
<name>A0ABQ7PLM9_9HYPO</name>
<organism evidence="1 2">
    <name type="scientific">Claviceps arundinis</name>
    <dbReference type="NCBI Taxonomy" id="1623583"/>
    <lineage>
        <taxon>Eukaryota</taxon>
        <taxon>Fungi</taxon>
        <taxon>Dikarya</taxon>
        <taxon>Ascomycota</taxon>
        <taxon>Pezizomycotina</taxon>
        <taxon>Sordariomycetes</taxon>
        <taxon>Hypocreomycetidae</taxon>
        <taxon>Hypocreales</taxon>
        <taxon>Clavicipitaceae</taxon>
        <taxon>Claviceps</taxon>
    </lineage>
</organism>